<dbReference type="Proteomes" id="UP001218246">
    <property type="component" value="Unassembled WGS sequence"/>
</dbReference>
<comment type="caution">
    <text evidence="2">The sequence shown here is derived from an EMBL/GenBank/DDBJ whole genome shotgun (WGS) entry which is preliminary data.</text>
</comment>
<evidence type="ECO:0000313" key="3">
    <source>
        <dbReference type="Proteomes" id="UP001218246"/>
    </source>
</evidence>
<evidence type="ECO:0000256" key="1">
    <source>
        <dbReference type="SAM" id="MobiDB-lite"/>
    </source>
</evidence>
<feature type="compositionally biased region" description="Polar residues" evidence="1">
    <location>
        <begin position="78"/>
        <end position="90"/>
    </location>
</feature>
<evidence type="ECO:0000313" key="2">
    <source>
        <dbReference type="EMBL" id="MDG5752882.1"/>
    </source>
</evidence>
<dbReference type="RefSeq" id="WP_278017936.1">
    <property type="nucleotide sequence ID" value="NZ_JARRRY010000001.1"/>
</dbReference>
<accession>A0ABT6H0V7</accession>
<feature type="region of interest" description="Disordered" evidence="1">
    <location>
        <begin position="78"/>
        <end position="103"/>
    </location>
</feature>
<keyword evidence="3" id="KW-1185">Reference proteome</keyword>
<feature type="compositionally biased region" description="Polar residues" evidence="1">
    <location>
        <begin position="1"/>
        <end position="22"/>
    </location>
</feature>
<reference evidence="2 3" key="1">
    <citation type="submission" date="2023-04" db="EMBL/GenBank/DDBJ databases">
        <title>Ectobacillus antri isolated from activated sludge.</title>
        <authorList>
            <person name="Yan P."/>
            <person name="Liu X."/>
        </authorList>
    </citation>
    <scope>NUCLEOTIDE SEQUENCE [LARGE SCALE GENOMIC DNA]</scope>
    <source>
        <strain evidence="2 3">C18H</strain>
    </source>
</reference>
<organism evidence="2 3">
    <name type="scientific">Ectobacillus antri</name>
    <dbReference type="NCBI Taxonomy" id="2486280"/>
    <lineage>
        <taxon>Bacteria</taxon>
        <taxon>Bacillati</taxon>
        <taxon>Bacillota</taxon>
        <taxon>Bacilli</taxon>
        <taxon>Bacillales</taxon>
        <taxon>Bacillaceae</taxon>
        <taxon>Ectobacillus</taxon>
    </lineage>
</organism>
<gene>
    <name evidence="2" type="ORF">P6P90_02555</name>
</gene>
<dbReference type="EMBL" id="JARULN010000001">
    <property type="protein sequence ID" value="MDG5752882.1"/>
    <property type="molecule type" value="Genomic_DNA"/>
</dbReference>
<evidence type="ECO:0008006" key="4">
    <source>
        <dbReference type="Google" id="ProtNLM"/>
    </source>
</evidence>
<name>A0ABT6H0V7_9BACI</name>
<feature type="region of interest" description="Disordered" evidence="1">
    <location>
        <begin position="1"/>
        <end position="27"/>
    </location>
</feature>
<sequence length="202" mass="22759">MIMSRTAVSSFSSYQQDSATSKKQGEIQHENMQDLSMQLQSERDILHSYIEDYKSELEDVRRTDASLLSISQTLHSSQNKMITSSSTSTTENDKKKIKVLQPQASRTSKQYDKMYNLLHTIAVTRSQLQGAAAQLEENILLLTSAVTQIDSMIIDVHSGQAAKEISHLTKELLLNKKTVHWHSQSLHIRAVIADLLSDNNTQ</sequence>
<proteinExistence type="predicted"/>
<protein>
    <recommendedName>
        <fullName evidence="4">LXG domain-containing protein</fullName>
    </recommendedName>
</protein>